<dbReference type="OrthoDB" id="7510023at2"/>
<evidence type="ECO:0008006" key="4">
    <source>
        <dbReference type="Google" id="ProtNLM"/>
    </source>
</evidence>
<dbReference type="STRING" id="571298.SAMN04488026_1005103"/>
<feature type="transmembrane region" description="Helical" evidence="1">
    <location>
        <begin position="40"/>
        <end position="61"/>
    </location>
</feature>
<name>A0A1G8MEV9_9RHOB</name>
<dbReference type="EMBL" id="FNEK01000005">
    <property type="protein sequence ID" value="SDI66513.1"/>
    <property type="molecule type" value="Genomic_DNA"/>
</dbReference>
<dbReference type="RefSeq" id="WP_093150207.1">
    <property type="nucleotide sequence ID" value="NZ_FNEK01000005.1"/>
</dbReference>
<protein>
    <recommendedName>
        <fullName evidence="4">DUF2842 domain-containing protein</fullName>
    </recommendedName>
</protein>
<keyword evidence="1" id="KW-0472">Membrane</keyword>
<evidence type="ECO:0000256" key="1">
    <source>
        <dbReference type="SAM" id="Phobius"/>
    </source>
</evidence>
<keyword evidence="3" id="KW-1185">Reference proteome</keyword>
<sequence>MALSYKARRRWSLVILLVGMPAYVVLAVTIMNWIDRPSIWIELLVYIGLGIAWALPFRFVFRGIGQADPDKSTSDASEKGKNNER</sequence>
<gene>
    <name evidence="2" type="ORF">SAMN04488026_1005103</name>
</gene>
<accession>A0A1G8MEV9</accession>
<proteinExistence type="predicted"/>
<dbReference type="InterPro" id="IPR021265">
    <property type="entry name" value="DUF2842"/>
</dbReference>
<dbReference type="Pfam" id="PF11003">
    <property type="entry name" value="DUF2842"/>
    <property type="match status" value="1"/>
</dbReference>
<evidence type="ECO:0000313" key="2">
    <source>
        <dbReference type="EMBL" id="SDI66513.1"/>
    </source>
</evidence>
<organism evidence="2 3">
    <name type="scientific">Aliiruegeria lutimaris</name>
    <dbReference type="NCBI Taxonomy" id="571298"/>
    <lineage>
        <taxon>Bacteria</taxon>
        <taxon>Pseudomonadati</taxon>
        <taxon>Pseudomonadota</taxon>
        <taxon>Alphaproteobacteria</taxon>
        <taxon>Rhodobacterales</taxon>
        <taxon>Roseobacteraceae</taxon>
        <taxon>Aliiruegeria</taxon>
    </lineage>
</organism>
<dbReference type="AlphaFoldDB" id="A0A1G8MEV9"/>
<feature type="transmembrane region" description="Helical" evidence="1">
    <location>
        <begin position="12"/>
        <end position="34"/>
    </location>
</feature>
<evidence type="ECO:0000313" key="3">
    <source>
        <dbReference type="Proteomes" id="UP000199382"/>
    </source>
</evidence>
<keyword evidence="1" id="KW-1133">Transmembrane helix</keyword>
<keyword evidence="1" id="KW-0812">Transmembrane</keyword>
<reference evidence="2 3" key="1">
    <citation type="submission" date="2016-10" db="EMBL/GenBank/DDBJ databases">
        <authorList>
            <person name="de Groot N.N."/>
        </authorList>
    </citation>
    <scope>NUCLEOTIDE SEQUENCE [LARGE SCALE GENOMIC DNA]</scope>
    <source>
        <strain evidence="2 3">DSM 25294</strain>
    </source>
</reference>
<dbReference type="Proteomes" id="UP000199382">
    <property type="component" value="Unassembled WGS sequence"/>
</dbReference>